<sequence length="154" mass="16720">MKSNLATKLGVAAVTVLLLLYVVFVAGMAVSLFAGDLVAKIMGAALIVFPILAVVFVARELLFGLQTERLLKRLADAGELPEDDLPKRPSGRVVREAADEDFPRWKAEAEAAPGDWRTWMRLGLAYSASGDRKRARAALREGIRLEKTSPGARS</sequence>
<evidence type="ECO:0000313" key="3">
    <source>
        <dbReference type="EMBL" id="MBB2956848.1"/>
    </source>
</evidence>
<evidence type="ECO:0000256" key="2">
    <source>
        <dbReference type="SAM" id="Phobius"/>
    </source>
</evidence>
<evidence type="ECO:0008006" key="5">
    <source>
        <dbReference type="Google" id="ProtNLM"/>
    </source>
</evidence>
<dbReference type="Proteomes" id="UP000545286">
    <property type="component" value="Unassembled WGS sequence"/>
</dbReference>
<reference evidence="3 4" key="1">
    <citation type="submission" date="2020-08" db="EMBL/GenBank/DDBJ databases">
        <title>Sequencing the genomes of 1000 actinobacteria strains.</title>
        <authorList>
            <person name="Klenk H.-P."/>
        </authorList>
    </citation>
    <scope>NUCLEOTIDE SEQUENCE [LARGE SCALE GENOMIC DNA]</scope>
    <source>
        <strain evidence="3 4">DSM 20419</strain>
    </source>
</reference>
<feature type="transmembrane region" description="Helical" evidence="2">
    <location>
        <begin position="41"/>
        <end position="63"/>
    </location>
</feature>
<dbReference type="InterPro" id="IPR019734">
    <property type="entry name" value="TPR_rpt"/>
</dbReference>
<protein>
    <recommendedName>
        <fullName evidence="5">Tetratricopeptide repeat protein</fullName>
    </recommendedName>
</protein>
<evidence type="ECO:0000256" key="1">
    <source>
        <dbReference type="PROSITE-ProRule" id="PRU00339"/>
    </source>
</evidence>
<keyword evidence="2" id="KW-0472">Membrane</keyword>
<keyword evidence="4" id="KW-1185">Reference proteome</keyword>
<dbReference type="PROSITE" id="PS50005">
    <property type="entry name" value="TPR"/>
    <property type="match status" value="1"/>
</dbReference>
<dbReference type="EMBL" id="JACHWJ010000001">
    <property type="protein sequence ID" value="MBB2956848.1"/>
    <property type="molecule type" value="Genomic_DNA"/>
</dbReference>
<name>A0A7W4UME6_9MICO</name>
<keyword evidence="1" id="KW-0802">TPR repeat</keyword>
<dbReference type="AlphaFoldDB" id="A0A7W4UME6"/>
<organism evidence="3 4">
    <name type="scientific">Pseudoclavibacter helvolus</name>
    <dbReference type="NCBI Taxonomy" id="255205"/>
    <lineage>
        <taxon>Bacteria</taxon>
        <taxon>Bacillati</taxon>
        <taxon>Actinomycetota</taxon>
        <taxon>Actinomycetes</taxon>
        <taxon>Micrococcales</taxon>
        <taxon>Microbacteriaceae</taxon>
        <taxon>Pseudoclavibacter</taxon>
    </lineage>
</organism>
<gene>
    <name evidence="3" type="ORF">FHX72_000960</name>
</gene>
<accession>A0A7W4UME6</accession>
<dbReference type="SUPFAM" id="SSF48452">
    <property type="entry name" value="TPR-like"/>
    <property type="match status" value="1"/>
</dbReference>
<keyword evidence="2" id="KW-1133">Transmembrane helix</keyword>
<dbReference type="RefSeq" id="WP_068493226.1">
    <property type="nucleotide sequence ID" value="NZ_CZJY01000045.1"/>
</dbReference>
<keyword evidence="2" id="KW-0812">Transmembrane</keyword>
<feature type="repeat" description="TPR" evidence="1">
    <location>
        <begin position="116"/>
        <end position="149"/>
    </location>
</feature>
<feature type="transmembrane region" description="Helical" evidence="2">
    <location>
        <begin position="12"/>
        <end position="35"/>
    </location>
</feature>
<dbReference type="InterPro" id="IPR011990">
    <property type="entry name" value="TPR-like_helical_dom_sf"/>
</dbReference>
<evidence type="ECO:0000313" key="4">
    <source>
        <dbReference type="Proteomes" id="UP000545286"/>
    </source>
</evidence>
<comment type="caution">
    <text evidence="3">The sequence shown here is derived from an EMBL/GenBank/DDBJ whole genome shotgun (WGS) entry which is preliminary data.</text>
</comment>
<dbReference type="Gene3D" id="1.25.40.10">
    <property type="entry name" value="Tetratricopeptide repeat domain"/>
    <property type="match status" value="1"/>
</dbReference>
<proteinExistence type="predicted"/>